<dbReference type="Gene3D" id="2.60.120.650">
    <property type="entry name" value="Cupin"/>
    <property type="match status" value="1"/>
</dbReference>
<dbReference type="SMART" id="SM00558">
    <property type="entry name" value="JmjC"/>
    <property type="match status" value="1"/>
</dbReference>
<dbReference type="InterPro" id="IPR050910">
    <property type="entry name" value="JMJD6_ArgDemeth/LysHydrox"/>
</dbReference>
<dbReference type="PANTHER" id="PTHR12480">
    <property type="entry name" value="ARGININE DEMETHYLASE AND LYSYL-HYDROXYLASE JMJD"/>
    <property type="match status" value="1"/>
</dbReference>
<dbReference type="SUPFAM" id="SSF51197">
    <property type="entry name" value="Clavaminate synthase-like"/>
    <property type="match status" value="1"/>
</dbReference>
<protein>
    <recommendedName>
        <fullName evidence="3">Jumonji domain-containing protein 4</fullName>
    </recommendedName>
</protein>
<evidence type="ECO:0000256" key="3">
    <source>
        <dbReference type="ARBA" id="ARBA00082904"/>
    </source>
</evidence>
<sequence length="401" mass="46730">MKCGMLFEIDNTGQSAVRGVNQDGVPIIDAKSLTYNDFFQNFMVANVPCIIKGIGNTWESSRDWVKDGRPNYDYLMQKYGSYHVTVYNCLERYYNTQKPTQMDFRRYLSYLRESSKNATKLDYLKNWHLKLTDENDKFYEVPVYFASDWLNEYYVTCASHLKDDYRFVYMGPNNSWTPFHADVFMSYSWSVNIMGRKRWILFPPGKENLLKDNLGNLPYDVTTSSLLHHGHELIQEQNEAIFVPSGWHHQVYNIGDTISINHNWVNGCNIDNMYAALLAELANVEKEIADCKEMDDFEQHCQLMLKVSCGMDFYMFYDFLKCICMKRIEMLASSSARRMFHGHEIGSNHILFDLNAVSNTLGAFVQCDTVKNLDYFKTVDVKPPELLEQILLSTKKNSLKK</sequence>
<organism evidence="5 6">
    <name type="scientific">Acanthoscelides obtectus</name>
    <name type="common">Bean weevil</name>
    <name type="synonym">Bruchus obtectus</name>
    <dbReference type="NCBI Taxonomy" id="200917"/>
    <lineage>
        <taxon>Eukaryota</taxon>
        <taxon>Metazoa</taxon>
        <taxon>Ecdysozoa</taxon>
        <taxon>Arthropoda</taxon>
        <taxon>Hexapoda</taxon>
        <taxon>Insecta</taxon>
        <taxon>Pterygota</taxon>
        <taxon>Neoptera</taxon>
        <taxon>Endopterygota</taxon>
        <taxon>Coleoptera</taxon>
        <taxon>Polyphaga</taxon>
        <taxon>Cucujiformia</taxon>
        <taxon>Chrysomeloidea</taxon>
        <taxon>Chrysomelidae</taxon>
        <taxon>Bruchinae</taxon>
        <taxon>Bruchini</taxon>
        <taxon>Acanthoscelides</taxon>
    </lineage>
</organism>
<reference evidence="5" key="1">
    <citation type="submission" date="2022-03" db="EMBL/GenBank/DDBJ databases">
        <authorList>
            <person name="Sayadi A."/>
        </authorList>
    </citation>
    <scope>NUCLEOTIDE SEQUENCE</scope>
</reference>
<dbReference type="GO" id="GO:0045905">
    <property type="term" value="P:positive regulation of translational termination"/>
    <property type="evidence" value="ECO:0007669"/>
    <property type="project" value="TreeGrafter"/>
</dbReference>
<dbReference type="OrthoDB" id="203487at2759"/>
<dbReference type="EMBL" id="CAKOFQ010006669">
    <property type="protein sequence ID" value="CAH1957244.1"/>
    <property type="molecule type" value="Genomic_DNA"/>
</dbReference>
<proteinExistence type="inferred from homology"/>
<dbReference type="Proteomes" id="UP001152888">
    <property type="component" value="Unassembled WGS sequence"/>
</dbReference>
<evidence type="ECO:0000256" key="1">
    <source>
        <dbReference type="ARBA" id="ARBA00038068"/>
    </source>
</evidence>
<evidence type="ECO:0000313" key="5">
    <source>
        <dbReference type="EMBL" id="CAH1957244.1"/>
    </source>
</evidence>
<comment type="caution">
    <text evidence="5">The sequence shown here is derived from an EMBL/GenBank/DDBJ whole genome shotgun (WGS) entry which is preliminary data.</text>
</comment>
<name>A0A9P0JU05_ACAOB</name>
<dbReference type="PANTHER" id="PTHR12480:SF6">
    <property type="entry name" value="2-OXOGLUTARATE AND IRON-DEPENDENT OXYGENASE JMJD4"/>
    <property type="match status" value="1"/>
</dbReference>
<dbReference type="GO" id="GO:0005634">
    <property type="term" value="C:nucleus"/>
    <property type="evidence" value="ECO:0007669"/>
    <property type="project" value="TreeGrafter"/>
</dbReference>
<dbReference type="GO" id="GO:0016706">
    <property type="term" value="F:2-oxoglutarate-dependent dioxygenase activity"/>
    <property type="evidence" value="ECO:0007669"/>
    <property type="project" value="TreeGrafter"/>
</dbReference>
<comment type="catalytic activity">
    <reaction evidence="2">
        <text>L-lysyl-[protein] + 2-oxoglutarate + O2 = 4-hydroxy-L-lysyl-[protein] + succinate + CO2</text>
        <dbReference type="Rhea" id="RHEA:57156"/>
        <dbReference type="Rhea" id="RHEA-COMP:9752"/>
        <dbReference type="Rhea" id="RHEA-COMP:15084"/>
        <dbReference type="ChEBI" id="CHEBI:15379"/>
        <dbReference type="ChEBI" id="CHEBI:16526"/>
        <dbReference type="ChEBI" id="CHEBI:16810"/>
        <dbReference type="ChEBI" id="CHEBI:29969"/>
        <dbReference type="ChEBI" id="CHEBI:30031"/>
        <dbReference type="ChEBI" id="CHEBI:141495"/>
    </reaction>
</comment>
<dbReference type="GO" id="GO:0005737">
    <property type="term" value="C:cytoplasm"/>
    <property type="evidence" value="ECO:0007669"/>
    <property type="project" value="TreeGrafter"/>
</dbReference>
<evidence type="ECO:0000256" key="2">
    <source>
        <dbReference type="ARBA" id="ARBA00047762"/>
    </source>
</evidence>
<gene>
    <name evidence="5" type="ORF">ACAOBT_LOCUS1984</name>
</gene>
<dbReference type="PROSITE" id="PS51184">
    <property type="entry name" value="JMJC"/>
    <property type="match status" value="1"/>
</dbReference>
<accession>A0A9P0JU05</accession>
<feature type="domain" description="JmjC" evidence="4">
    <location>
        <begin position="130"/>
        <end position="281"/>
    </location>
</feature>
<dbReference type="InterPro" id="IPR003347">
    <property type="entry name" value="JmjC_dom"/>
</dbReference>
<keyword evidence="6" id="KW-1185">Reference proteome</keyword>
<dbReference type="InterPro" id="IPR041667">
    <property type="entry name" value="Cupin_8"/>
</dbReference>
<dbReference type="AlphaFoldDB" id="A0A9P0JU05"/>
<evidence type="ECO:0000313" key="6">
    <source>
        <dbReference type="Proteomes" id="UP001152888"/>
    </source>
</evidence>
<dbReference type="Pfam" id="PF13621">
    <property type="entry name" value="Cupin_8"/>
    <property type="match status" value="1"/>
</dbReference>
<comment type="similarity">
    <text evidence="1">Belongs to the JMJD6 family.</text>
</comment>
<evidence type="ECO:0000259" key="4">
    <source>
        <dbReference type="PROSITE" id="PS51184"/>
    </source>
</evidence>
<dbReference type="GO" id="GO:0043565">
    <property type="term" value="F:sequence-specific DNA binding"/>
    <property type="evidence" value="ECO:0007669"/>
    <property type="project" value="TreeGrafter"/>
</dbReference>